<dbReference type="Pfam" id="PF00005">
    <property type="entry name" value="ABC_tran"/>
    <property type="match status" value="1"/>
</dbReference>
<dbReference type="GO" id="GO:0005886">
    <property type="term" value="C:plasma membrane"/>
    <property type="evidence" value="ECO:0007669"/>
    <property type="project" value="UniProtKB-SubCell"/>
</dbReference>
<feature type="transmembrane region" description="Helical" evidence="8">
    <location>
        <begin position="172"/>
        <end position="190"/>
    </location>
</feature>
<dbReference type="Proteomes" id="UP000315677">
    <property type="component" value="Unassembled WGS sequence"/>
</dbReference>
<dbReference type="InterPro" id="IPR027417">
    <property type="entry name" value="P-loop_NTPase"/>
</dbReference>
<dbReference type="InterPro" id="IPR011527">
    <property type="entry name" value="ABC1_TM_dom"/>
</dbReference>
<dbReference type="Gene3D" id="1.20.1560.10">
    <property type="entry name" value="ABC transporter type 1, transmembrane domain"/>
    <property type="match status" value="1"/>
</dbReference>
<dbReference type="GO" id="GO:0005524">
    <property type="term" value="F:ATP binding"/>
    <property type="evidence" value="ECO:0007669"/>
    <property type="project" value="UniProtKB-KW"/>
</dbReference>
<dbReference type="PANTHER" id="PTHR43394">
    <property type="entry name" value="ATP-DEPENDENT PERMEASE MDL1, MITOCHONDRIAL"/>
    <property type="match status" value="1"/>
</dbReference>
<dbReference type="GO" id="GO:0034775">
    <property type="term" value="P:glutathione transmembrane transport"/>
    <property type="evidence" value="ECO:0007669"/>
    <property type="project" value="InterPro"/>
</dbReference>
<comment type="subcellular location">
    <subcellularLocation>
        <location evidence="1">Cell membrane</location>
        <topology evidence="1">Multi-pass membrane protein</topology>
    </subcellularLocation>
</comment>
<dbReference type="GO" id="GO:0015421">
    <property type="term" value="F:ABC-type oligopeptide transporter activity"/>
    <property type="evidence" value="ECO:0007669"/>
    <property type="project" value="TreeGrafter"/>
</dbReference>
<dbReference type="InterPro" id="IPR014223">
    <property type="entry name" value="ABC_CydC/D"/>
</dbReference>
<evidence type="ECO:0000256" key="8">
    <source>
        <dbReference type="SAM" id="Phobius"/>
    </source>
</evidence>
<feature type="transmembrane region" description="Helical" evidence="8">
    <location>
        <begin position="62"/>
        <end position="80"/>
    </location>
</feature>
<evidence type="ECO:0000256" key="3">
    <source>
        <dbReference type="ARBA" id="ARBA00022741"/>
    </source>
</evidence>
<dbReference type="GO" id="GO:0016887">
    <property type="term" value="F:ATP hydrolysis activity"/>
    <property type="evidence" value="ECO:0007669"/>
    <property type="project" value="InterPro"/>
</dbReference>
<evidence type="ECO:0000256" key="2">
    <source>
        <dbReference type="ARBA" id="ARBA00022692"/>
    </source>
</evidence>
<dbReference type="CDD" id="cd03228">
    <property type="entry name" value="ABCC_MRP_Like"/>
    <property type="match status" value="1"/>
</dbReference>
<dbReference type="SMART" id="SM00382">
    <property type="entry name" value="AAA"/>
    <property type="match status" value="1"/>
</dbReference>
<dbReference type="InterPro" id="IPR003593">
    <property type="entry name" value="AAA+_ATPase"/>
</dbReference>
<dbReference type="PROSITE" id="PS50893">
    <property type="entry name" value="ABC_TRANSPORTER_2"/>
    <property type="match status" value="1"/>
</dbReference>
<evidence type="ECO:0000259" key="10">
    <source>
        <dbReference type="PROSITE" id="PS50929"/>
    </source>
</evidence>
<keyword evidence="5 8" id="KW-1133">Transmembrane helix</keyword>
<evidence type="ECO:0000313" key="11">
    <source>
        <dbReference type="EMBL" id="TQM03166.1"/>
    </source>
</evidence>
<dbReference type="GO" id="GO:0045454">
    <property type="term" value="P:cell redox homeostasis"/>
    <property type="evidence" value="ECO:0007669"/>
    <property type="project" value="InterPro"/>
</dbReference>
<organism evidence="11 12">
    <name type="scientific">Pseudonocardia kunmingensis</name>
    <dbReference type="NCBI Taxonomy" id="630975"/>
    <lineage>
        <taxon>Bacteria</taxon>
        <taxon>Bacillati</taxon>
        <taxon>Actinomycetota</taxon>
        <taxon>Actinomycetes</taxon>
        <taxon>Pseudonocardiales</taxon>
        <taxon>Pseudonocardiaceae</taxon>
        <taxon>Pseudonocardia</taxon>
    </lineage>
</organism>
<evidence type="ECO:0000256" key="6">
    <source>
        <dbReference type="ARBA" id="ARBA00023136"/>
    </source>
</evidence>
<dbReference type="PROSITE" id="PS00211">
    <property type="entry name" value="ABC_TRANSPORTER_1"/>
    <property type="match status" value="1"/>
</dbReference>
<evidence type="ECO:0000256" key="5">
    <source>
        <dbReference type="ARBA" id="ARBA00022989"/>
    </source>
</evidence>
<keyword evidence="3" id="KW-0547">Nucleotide-binding</keyword>
<proteinExistence type="predicted"/>
<comment type="caution">
    <text evidence="11">The sequence shown here is derived from an EMBL/GenBank/DDBJ whole genome shotgun (WGS) entry which is preliminary data.</text>
</comment>
<keyword evidence="6 8" id="KW-0472">Membrane</keyword>
<feature type="region of interest" description="Disordered" evidence="7">
    <location>
        <begin position="570"/>
        <end position="592"/>
    </location>
</feature>
<evidence type="ECO:0000256" key="4">
    <source>
        <dbReference type="ARBA" id="ARBA00022840"/>
    </source>
</evidence>
<dbReference type="SUPFAM" id="SSF52540">
    <property type="entry name" value="P-loop containing nucleoside triphosphate hydrolases"/>
    <property type="match status" value="1"/>
</dbReference>
<feature type="domain" description="ABC transmembrane type-1" evidence="10">
    <location>
        <begin position="31"/>
        <end position="312"/>
    </location>
</feature>
<dbReference type="Pfam" id="PF00664">
    <property type="entry name" value="ABC_membrane"/>
    <property type="match status" value="1"/>
</dbReference>
<feature type="domain" description="ABC transporter" evidence="9">
    <location>
        <begin position="346"/>
        <end position="587"/>
    </location>
</feature>
<keyword evidence="4 11" id="KW-0067">ATP-binding</keyword>
<feature type="transmembrane region" description="Helical" evidence="8">
    <location>
        <begin position="148"/>
        <end position="166"/>
    </location>
</feature>
<reference evidence="11 12" key="1">
    <citation type="submission" date="2019-06" db="EMBL/GenBank/DDBJ databases">
        <title>Sequencing the genomes of 1000 actinobacteria strains.</title>
        <authorList>
            <person name="Klenk H.-P."/>
        </authorList>
    </citation>
    <scope>NUCLEOTIDE SEQUENCE [LARGE SCALE GENOMIC DNA]</scope>
    <source>
        <strain evidence="11 12">DSM 45301</strain>
    </source>
</reference>
<dbReference type="InterPro" id="IPR039421">
    <property type="entry name" value="Type_1_exporter"/>
</dbReference>
<keyword evidence="12" id="KW-1185">Reference proteome</keyword>
<dbReference type="InterPro" id="IPR003439">
    <property type="entry name" value="ABC_transporter-like_ATP-bd"/>
</dbReference>
<dbReference type="InterPro" id="IPR036640">
    <property type="entry name" value="ABC1_TM_sf"/>
</dbReference>
<name>A0A543D1D7_9PSEU</name>
<dbReference type="Gene3D" id="3.40.50.300">
    <property type="entry name" value="P-loop containing nucleotide triphosphate hydrolases"/>
    <property type="match status" value="1"/>
</dbReference>
<keyword evidence="2 8" id="KW-0812">Transmembrane</keyword>
<evidence type="ECO:0000256" key="7">
    <source>
        <dbReference type="SAM" id="MobiDB-lite"/>
    </source>
</evidence>
<evidence type="ECO:0000259" key="9">
    <source>
        <dbReference type="PROSITE" id="PS50893"/>
    </source>
</evidence>
<accession>A0A543D1D7</accession>
<evidence type="ECO:0000256" key="1">
    <source>
        <dbReference type="ARBA" id="ARBA00004651"/>
    </source>
</evidence>
<feature type="transmembrane region" description="Helical" evidence="8">
    <location>
        <begin position="286"/>
        <end position="310"/>
    </location>
</feature>
<dbReference type="PANTHER" id="PTHR43394:SF1">
    <property type="entry name" value="ATP-BINDING CASSETTE SUB-FAMILY B MEMBER 10, MITOCHONDRIAL"/>
    <property type="match status" value="1"/>
</dbReference>
<gene>
    <name evidence="11" type="ORF">FB558_7816</name>
</gene>
<feature type="transmembrane region" description="Helical" evidence="8">
    <location>
        <begin position="30"/>
        <end position="56"/>
    </location>
</feature>
<dbReference type="SUPFAM" id="SSF90123">
    <property type="entry name" value="ABC transporter transmembrane region"/>
    <property type="match status" value="1"/>
</dbReference>
<dbReference type="PROSITE" id="PS50929">
    <property type="entry name" value="ABC_TM1F"/>
    <property type="match status" value="1"/>
</dbReference>
<dbReference type="RefSeq" id="WP_246107072.1">
    <property type="nucleotide sequence ID" value="NZ_VFPA01000006.1"/>
</dbReference>
<dbReference type="AlphaFoldDB" id="A0A543D1D7"/>
<sequence length="592" mass="61011">MPDTDRRSSGGARDPLLRMVRLARPRTSRFALGILAGAVATGSGVALLVVAAWLIATAATSPPLTALSVAVVATRALGVTRGVARYLERLLTHDAALRTLADARARVYDRLAHAEAVHRFRAGDLVTRLVSDTDATQDLLVRGLTPPLAALVTGAGAVLVSSALLLPGGLLLAAGLLLGGVAVPLAAAAAGRGPGRRRAAARARLSTALVETLHGAPDLVAYGALPGALARVTEADTELTRVERRDAGLLGLGAGASALLAGLTLWGTLLLGVAAVRDGALEPVPLAVLVLTALAAFEIVAPLPAAAARLGAVRAAGARLFDVLDTPPAVRTRAPRPPLTGGAPGLRIRGLRVSYGPDEPWALDGVDLDVPPGRRVAVVGPSGSGKSTLADVLFRFRDPDAGTVHLDGVDVTTLAPDAVRARVTGMPQDPHVFTGTVRANLLLARPDAGDEELRAVLRRVRLETDLLDSGLLDAEAGPRGARLSGGMRVRLALARALLVAGTDGEEGGPLLVLDEPTTHLDPETRDAVLDDLLAATAGRSLVLITHDRSRLDRFDEVVELVDGRLRELGVPADLSAPPQGRPATVSPVGAQR</sequence>
<evidence type="ECO:0000313" key="12">
    <source>
        <dbReference type="Proteomes" id="UP000315677"/>
    </source>
</evidence>
<dbReference type="InterPro" id="IPR017871">
    <property type="entry name" value="ABC_transporter-like_CS"/>
</dbReference>
<dbReference type="EMBL" id="VFPA01000006">
    <property type="protein sequence ID" value="TQM03166.1"/>
    <property type="molecule type" value="Genomic_DNA"/>
</dbReference>
<feature type="transmembrane region" description="Helical" evidence="8">
    <location>
        <begin position="249"/>
        <end position="274"/>
    </location>
</feature>
<dbReference type="NCBIfam" id="TIGR02868">
    <property type="entry name" value="CydC"/>
    <property type="match status" value="1"/>
</dbReference>
<protein>
    <submittedName>
        <fullName evidence="11">ATP-binding cassette subfamily C protein CydC</fullName>
    </submittedName>
</protein>